<dbReference type="HOGENOM" id="CLU_193398_0_0_1"/>
<name>A0A0C3NXT4_PISTI</name>
<accession>A0A0C3NXT4</accession>
<proteinExistence type="predicted"/>
<keyword evidence="2" id="KW-1185">Reference proteome</keyword>
<organism evidence="1 2">
    <name type="scientific">Pisolithus tinctorius Marx 270</name>
    <dbReference type="NCBI Taxonomy" id="870435"/>
    <lineage>
        <taxon>Eukaryota</taxon>
        <taxon>Fungi</taxon>
        <taxon>Dikarya</taxon>
        <taxon>Basidiomycota</taxon>
        <taxon>Agaricomycotina</taxon>
        <taxon>Agaricomycetes</taxon>
        <taxon>Agaricomycetidae</taxon>
        <taxon>Boletales</taxon>
        <taxon>Sclerodermatineae</taxon>
        <taxon>Pisolithaceae</taxon>
        <taxon>Pisolithus</taxon>
    </lineage>
</organism>
<gene>
    <name evidence="1" type="ORF">M404DRAFT_153861</name>
</gene>
<reference evidence="1 2" key="1">
    <citation type="submission" date="2014-04" db="EMBL/GenBank/DDBJ databases">
        <authorList>
            <consortium name="DOE Joint Genome Institute"/>
            <person name="Kuo A."/>
            <person name="Kohler A."/>
            <person name="Costa M.D."/>
            <person name="Nagy L.G."/>
            <person name="Floudas D."/>
            <person name="Copeland A."/>
            <person name="Barry K.W."/>
            <person name="Cichocki N."/>
            <person name="Veneault-Fourrey C."/>
            <person name="LaButti K."/>
            <person name="Lindquist E.A."/>
            <person name="Lipzen A."/>
            <person name="Lundell T."/>
            <person name="Morin E."/>
            <person name="Murat C."/>
            <person name="Sun H."/>
            <person name="Tunlid A."/>
            <person name="Henrissat B."/>
            <person name="Grigoriev I.V."/>
            <person name="Hibbett D.S."/>
            <person name="Martin F."/>
            <person name="Nordberg H.P."/>
            <person name="Cantor M.N."/>
            <person name="Hua S.X."/>
        </authorList>
    </citation>
    <scope>NUCLEOTIDE SEQUENCE [LARGE SCALE GENOMIC DNA]</scope>
    <source>
        <strain evidence="1 2">Marx 270</strain>
    </source>
</reference>
<evidence type="ECO:0000313" key="1">
    <source>
        <dbReference type="EMBL" id="KIN99953.1"/>
    </source>
</evidence>
<dbReference type="EMBL" id="KN832000">
    <property type="protein sequence ID" value="KIN99953.1"/>
    <property type="molecule type" value="Genomic_DNA"/>
</dbReference>
<dbReference type="OrthoDB" id="2705385at2759"/>
<dbReference type="Proteomes" id="UP000054217">
    <property type="component" value="Unassembled WGS sequence"/>
</dbReference>
<dbReference type="AlphaFoldDB" id="A0A0C3NXT4"/>
<dbReference type="InParanoid" id="A0A0C3NXT4"/>
<evidence type="ECO:0000313" key="2">
    <source>
        <dbReference type="Proteomes" id="UP000054217"/>
    </source>
</evidence>
<protein>
    <submittedName>
        <fullName evidence="1">Uncharacterized protein</fullName>
    </submittedName>
</protein>
<reference evidence="2" key="2">
    <citation type="submission" date="2015-01" db="EMBL/GenBank/DDBJ databases">
        <title>Evolutionary Origins and Diversification of the Mycorrhizal Mutualists.</title>
        <authorList>
            <consortium name="DOE Joint Genome Institute"/>
            <consortium name="Mycorrhizal Genomics Consortium"/>
            <person name="Kohler A."/>
            <person name="Kuo A."/>
            <person name="Nagy L.G."/>
            <person name="Floudas D."/>
            <person name="Copeland A."/>
            <person name="Barry K.W."/>
            <person name="Cichocki N."/>
            <person name="Veneault-Fourrey C."/>
            <person name="LaButti K."/>
            <person name="Lindquist E.A."/>
            <person name="Lipzen A."/>
            <person name="Lundell T."/>
            <person name="Morin E."/>
            <person name="Murat C."/>
            <person name="Riley R."/>
            <person name="Ohm R."/>
            <person name="Sun H."/>
            <person name="Tunlid A."/>
            <person name="Henrissat B."/>
            <person name="Grigoriev I.V."/>
            <person name="Hibbett D.S."/>
            <person name="Martin F."/>
        </authorList>
    </citation>
    <scope>NUCLEOTIDE SEQUENCE [LARGE SCALE GENOMIC DNA]</scope>
    <source>
        <strain evidence="2">Marx 270</strain>
    </source>
</reference>
<sequence length="75" mass="8740">MSFIMFWKVDGELQRPKYMTSMTKAAFHSSPSLMRTLLYPHRRSILVKSLQPLSLLTSWEIKGRGYAFLTVCSLR</sequence>